<keyword evidence="1" id="KW-0812">Transmembrane</keyword>
<protein>
    <submittedName>
        <fullName evidence="2">Uncharacterized protein</fullName>
    </submittedName>
</protein>
<keyword evidence="3" id="KW-1185">Reference proteome</keyword>
<sequence>MPICATPCAYALKFFSKPELSKLSKTPIEEKAIKKSIEPNFSAKIWITTFTVMVIKRIAHAIMFTRSSLSSISPKEWSQLANVTTKKAMLTAFVDLSSSVYADKSTALTVPASRRILEHKYKELHKLASYPQDIKFSSKELEHNVKKYWMMAETGNLQFLIACSEISSAFGVICLFFGFSSLILLLCAFLERYNLEGSDYKWSIKVIAIVQLFGVAVAHKIVQSKSNKDGSLDYSYENVLAANTMYRISQTILIHCTEQEEWPRDEDVFEWVSKIIADIFLACFTNLPRVIIMKCHHNPTEKRQGSIRTAARILGKYKVILNILEHQLPNNLDIDSMAYLDKWRALLKSQILQVV</sequence>
<dbReference type="Proteomes" id="UP000245207">
    <property type="component" value="Unassembled WGS sequence"/>
</dbReference>
<dbReference type="EMBL" id="PKPP01013857">
    <property type="protein sequence ID" value="PWA40349.1"/>
    <property type="molecule type" value="Genomic_DNA"/>
</dbReference>
<name>A0A2U1KUA4_ARTAN</name>
<comment type="caution">
    <text evidence="2">The sequence shown here is derived from an EMBL/GenBank/DDBJ whole genome shotgun (WGS) entry which is preliminary data.</text>
</comment>
<reference evidence="2 3" key="1">
    <citation type="journal article" date="2018" name="Mol. Plant">
        <title>The genome of Artemisia annua provides insight into the evolution of Asteraceae family and artemisinin biosynthesis.</title>
        <authorList>
            <person name="Shen Q."/>
            <person name="Zhang L."/>
            <person name="Liao Z."/>
            <person name="Wang S."/>
            <person name="Yan T."/>
            <person name="Shi P."/>
            <person name="Liu M."/>
            <person name="Fu X."/>
            <person name="Pan Q."/>
            <person name="Wang Y."/>
            <person name="Lv Z."/>
            <person name="Lu X."/>
            <person name="Zhang F."/>
            <person name="Jiang W."/>
            <person name="Ma Y."/>
            <person name="Chen M."/>
            <person name="Hao X."/>
            <person name="Li L."/>
            <person name="Tang Y."/>
            <person name="Lv G."/>
            <person name="Zhou Y."/>
            <person name="Sun X."/>
            <person name="Brodelius P.E."/>
            <person name="Rose J.K.C."/>
            <person name="Tang K."/>
        </authorList>
    </citation>
    <scope>NUCLEOTIDE SEQUENCE [LARGE SCALE GENOMIC DNA]</scope>
    <source>
        <strain evidence="3">cv. Huhao1</strain>
        <tissue evidence="2">Leaf</tissue>
    </source>
</reference>
<organism evidence="2 3">
    <name type="scientific">Artemisia annua</name>
    <name type="common">Sweet wormwood</name>
    <dbReference type="NCBI Taxonomy" id="35608"/>
    <lineage>
        <taxon>Eukaryota</taxon>
        <taxon>Viridiplantae</taxon>
        <taxon>Streptophyta</taxon>
        <taxon>Embryophyta</taxon>
        <taxon>Tracheophyta</taxon>
        <taxon>Spermatophyta</taxon>
        <taxon>Magnoliopsida</taxon>
        <taxon>eudicotyledons</taxon>
        <taxon>Gunneridae</taxon>
        <taxon>Pentapetalae</taxon>
        <taxon>asterids</taxon>
        <taxon>campanulids</taxon>
        <taxon>Asterales</taxon>
        <taxon>Asteraceae</taxon>
        <taxon>Asteroideae</taxon>
        <taxon>Anthemideae</taxon>
        <taxon>Artemisiinae</taxon>
        <taxon>Artemisia</taxon>
    </lineage>
</organism>
<dbReference type="PANTHER" id="PTHR35307:SF9">
    <property type="entry name" value="TRANSMEMBRANE PROTEIN"/>
    <property type="match status" value="1"/>
</dbReference>
<keyword evidence="1" id="KW-0472">Membrane</keyword>
<proteinExistence type="predicted"/>
<gene>
    <name evidence="2" type="ORF">CTI12_AA563340</name>
</gene>
<evidence type="ECO:0000313" key="2">
    <source>
        <dbReference type="EMBL" id="PWA40349.1"/>
    </source>
</evidence>
<evidence type="ECO:0000313" key="3">
    <source>
        <dbReference type="Proteomes" id="UP000245207"/>
    </source>
</evidence>
<accession>A0A2U1KUA4</accession>
<dbReference type="PANTHER" id="PTHR35307">
    <property type="entry name" value="PROTEIN, PUTATIVE-RELATED"/>
    <property type="match status" value="1"/>
</dbReference>
<feature type="transmembrane region" description="Helical" evidence="1">
    <location>
        <begin position="169"/>
        <end position="190"/>
    </location>
</feature>
<dbReference type="AlphaFoldDB" id="A0A2U1KUA4"/>
<keyword evidence="1" id="KW-1133">Transmembrane helix</keyword>
<evidence type="ECO:0000256" key="1">
    <source>
        <dbReference type="SAM" id="Phobius"/>
    </source>
</evidence>
<dbReference type="OrthoDB" id="1915303at2759"/>